<dbReference type="Pfam" id="PF00589">
    <property type="entry name" value="Phage_integrase"/>
    <property type="match status" value="1"/>
</dbReference>
<dbReference type="GO" id="GO:0003677">
    <property type="term" value="F:DNA binding"/>
    <property type="evidence" value="ECO:0007669"/>
    <property type="project" value="UniProtKB-KW"/>
</dbReference>
<feature type="domain" description="Tyr recombinase" evidence="5">
    <location>
        <begin position="205"/>
        <end position="377"/>
    </location>
</feature>
<reference evidence="6 7" key="1">
    <citation type="journal article" date="2013" name="Genome Announc.">
        <title>Draft Genome of Spiribacter salinus M19-40, an Abundant Gammaproteobacterium in Aquatic Hypersaline Environments.</title>
        <authorList>
            <person name="Leon M.J."/>
            <person name="Ghai R."/>
            <person name="Fernandez A.B."/>
            <person name="Sanchez-Porro C."/>
            <person name="Rodriguez-Valera F."/>
            <person name="Ventosa A."/>
        </authorList>
    </citation>
    <scope>NUCLEOTIDE SEQUENCE [LARGE SCALE GENOMIC DNA]</scope>
    <source>
        <strain evidence="6">M19-40</strain>
    </source>
</reference>
<dbReference type="EMBL" id="CP005963">
    <property type="protein sequence ID" value="AGM41608.1"/>
    <property type="molecule type" value="Genomic_DNA"/>
</dbReference>
<evidence type="ECO:0000256" key="1">
    <source>
        <dbReference type="ARBA" id="ARBA00008857"/>
    </source>
</evidence>
<evidence type="ECO:0000259" key="5">
    <source>
        <dbReference type="PROSITE" id="PS51898"/>
    </source>
</evidence>
<dbReference type="InterPro" id="IPR011010">
    <property type="entry name" value="DNA_brk_join_enz"/>
</dbReference>
<dbReference type="KEGG" id="ssal:SPISAL_07570"/>
<dbReference type="PROSITE" id="PS51898">
    <property type="entry name" value="TYR_RECOMBINASE"/>
    <property type="match status" value="1"/>
</dbReference>
<gene>
    <name evidence="6" type="ORF">SPISAL_07570</name>
</gene>
<dbReference type="eggNOG" id="COG4974">
    <property type="taxonomic scope" value="Bacteria"/>
</dbReference>
<dbReference type="CDD" id="cd00796">
    <property type="entry name" value="INT_Rci_Hp1_C"/>
    <property type="match status" value="1"/>
</dbReference>
<dbReference type="Pfam" id="PF13356">
    <property type="entry name" value="Arm-DNA-bind_3"/>
    <property type="match status" value="1"/>
</dbReference>
<dbReference type="InterPro" id="IPR038488">
    <property type="entry name" value="Integrase_DNA-bd_sf"/>
</dbReference>
<name>R4VQ64_9GAMM</name>
<dbReference type="Gene3D" id="1.10.443.10">
    <property type="entry name" value="Intergrase catalytic core"/>
    <property type="match status" value="1"/>
</dbReference>
<dbReference type="InterPro" id="IPR010998">
    <property type="entry name" value="Integrase_recombinase_N"/>
</dbReference>
<dbReference type="PANTHER" id="PTHR30629:SF2">
    <property type="entry name" value="PROPHAGE INTEGRASE INTS-RELATED"/>
    <property type="match status" value="1"/>
</dbReference>
<dbReference type="AlphaFoldDB" id="R4VQ64"/>
<dbReference type="OrthoDB" id="5567253at2"/>
<dbReference type="Proteomes" id="UP000017881">
    <property type="component" value="Chromosome"/>
</dbReference>
<dbReference type="PANTHER" id="PTHR30629">
    <property type="entry name" value="PROPHAGE INTEGRASE"/>
    <property type="match status" value="1"/>
</dbReference>
<keyword evidence="4" id="KW-0233">DNA recombination</keyword>
<protein>
    <submittedName>
        <fullName evidence="6">Integrase family protein</fullName>
    </submittedName>
</protein>
<dbReference type="InterPro" id="IPR002104">
    <property type="entry name" value="Integrase_catalytic"/>
</dbReference>
<dbReference type="InterPro" id="IPR050808">
    <property type="entry name" value="Phage_Integrase"/>
</dbReference>
<dbReference type="GO" id="GO:0006310">
    <property type="term" value="P:DNA recombination"/>
    <property type="evidence" value="ECO:0007669"/>
    <property type="project" value="UniProtKB-KW"/>
</dbReference>
<keyword evidence="7" id="KW-1185">Reference proteome</keyword>
<dbReference type="InterPro" id="IPR025166">
    <property type="entry name" value="Integrase_DNA_bind_dom"/>
</dbReference>
<dbReference type="InterPro" id="IPR013762">
    <property type="entry name" value="Integrase-like_cat_sf"/>
</dbReference>
<dbReference type="RefSeq" id="WP_016353915.1">
    <property type="nucleotide sequence ID" value="NC_021291.1"/>
</dbReference>
<evidence type="ECO:0000256" key="2">
    <source>
        <dbReference type="ARBA" id="ARBA00022908"/>
    </source>
</evidence>
<organism evidence="6 7">
    <name type="scientific">Spiribacter salinus M19-40</name>
    <dbReference type="NCBI Taxonomy" id="1260251"/>
    <lineage>
        <taxon>Bacteria</taxon>
        <taxon>Pseudomonadati</taxon>
        <taxon>Pseudomonadota</taxon>
        <taxon>Gammaproteobacteria</taxon>
        <taxon>Chromatiales</taxon>
        <taxon>Ectothiorhodospiraceae</taxon>
        <taxon>Spiribacter</taxon>
    </lineage>
</organism>
<evidence type="ECO:0000313" key="6">
    <source>
        <dbReference type="EMBL" id="AGM41608.1"/>
    </source>
</evidence>
<dbReference type="GO" id="GO:0015074">
    <property type="term" value="P:DNA integration"/>
    <property type="evidence" value="ECO:0007669"/>
    <property type="project" value="UniProtKB-KW"/>
</dbReference>
<keyword evidence="3" id="KW-0238">DNA-binding</keyword>
<dbReference type="HOGENOM" id="CLU_027562_17_7_6"/>
<evidence type="ECO:0000256" key="4">
    <source>
        <dbReference type="ARBA" id="ARBA00023172"/>
    </source>
</evidence>
<dbReference type="Gene3D" id="1.10.150.130">
    <property type="match status" value="1"/>
</dbReference>
<dbReference type="SUPFAM" id="SSF56349">
    <property type="entry name" value="DNA breaking-rejoining enzymes"/>
    <property type="match status" value="1"/>
</dbReference>
<evidence type="ECO:0000256" key="3">
    <source>
        <dbReference type="ARBA" id="ARBA00023125"/>
    </source>
</evidence>
<keyword evidence="2" id="KW-0229">DNA integration</keyword>
<accession>R4VQ64</accession>
<proteinExistence type="inferred from homology"/>
<dbReference type="Gene3D" id="3.30.160.390">
    <property type="entry name" value="Integrase, DNA-binding domain"/>
    <property type="match status" value="1"/>
</dbReference>
<comment type="similarity">
    <text evidence="1">Belongs to the 'phage' integrase family.</text>
</comment>
<evidence type="ECO:0000313" key="7">
    <source>
        <dbReference type="Proteomes" id="UP000017881"/>
    </source>
</evidence>
<sequence length="390" mass="43973">MAVVTFSRQAVHQILGAPPPKTRSFHDEVTQGLMLEVRPSANATWYYRYRARSGRVRMKRIGCVHQRSVDEARAAALSFMQQVREGHDPVEDARAEVASDTSLRDFVQVHYIPHAKSRKRAWAPEQALLDHHVLPAFGHQPLSAVSRMDVMRWHEQTHANGYAVGTCNRILVLLRHIYNCAIRWEVIPKDTNPAQGVKPLKGAAHGERYLSDAELERLLAVLDDYAGRMVADIIHLLIFTGARKREVLDARWEHIDRERGILTVPRSKSGKPRYIQLSSAALEVINRQFRTDQNPWVFPSPKTGQPLVSIFNAWNTIRHRAGLADVRLHDLRHSFASFLVNSGRSLYEVQALLGHANPRTTMRYAHLSQSSLQDAAEVVAVGAGRGTAVK</sequence>